<accession>A0AAD2HKJ8</accession>
<keyword evidence="1" id="KW-0812">Transmembrane</keyword>
<keyword evidence="1" id="KW-1133">Transmembrane helix</keyword>
<dbReference type="AlphaFoldDB" id="A0AAD2HKJ8"/>
<dbReference type="EMBL" id="CAVNYO010000405">
    <property type="protein sequence ID" value="CAK5275612.1"/>
    <property type="molecule type" value="Genomic_DNA"/>
</dbReference>
<keyword evidence="1" id="KW-0472">Membrane</keyword>
<name>A0AAD2HKJ8_9AGAR</name>
<evidence type="ECO:0000313" key="2">
    <source>
        <dbReference type="EMBL" id="CAK5275612.1"/>
    </source>
</evidence>
<feature type="transmembrane region" description="Helical" evidence="1">
    <location>
        <begin position="12"/>
        <end position="36"/>
    </location>
</feature>
<feature type="transmembrane region" description="Helical" evidence="1">
    <location>
        <begin position="125"/>
        <end position="145"/>
    </location>
</feature>
<reference evidence="2" key="1">
    <citation type="submission" date="2023-11" db="EMBL/GenBank/DDBJ databases">
        <authorList>
            <person name="De Vega J J."/>
            <person name="De Vega J J."/>
        </authorList>
    </citation>
    <scope>NUCLEOTIDE SEQUENCE</scope>
</reference>
<keyword evidence="3" id="KW-1185">Reference proteome</keyword>
<gene>
    <name evidence="2" type="ORF">MYCIT1_LOCUS23499</name>
</gene>
<evidence type="ECO:0000313" key="3">
    <source>
        <dbReference type="Proteomes" id="UP001295794"/>
    </source>
</evidence>
<evidence type="ECO:0008006" key="4">
    <source>
        <dbReference type="Google" id="ProtNLM"/>
    </source>
</evidence>
<evidence type="ECO:0000256" key="1">
    <source>
        <dbReference type="SAM" id="Phobius"/>
    </source>
</evidence>
<feature type="transmembrane region" description="Helical" evidence="1">
    <location>
        <begin position="42"/>
        <end position="61"/>
    </location>
</feature>
<protein>
    <recommendedName>
        <fullName evidence="4">MARVEL domain-containing protein</fullName>
    </recommendedName>
</protein>
<organism evidence="2 3">
    <name type="scientific">Mycena citricolor</name>
    <dbReference type="NCBI Taxonomy" id="2018698"/>
    <lineage>
        <taxon>Eukaryota</taxon>
        <taxon>Fungi</taxon>
        <taxon>Dikarya</taxon>
        <taxon>Basidiomycota</taxon>
        <taxon>Agaricomycotina</taxon>
        <taxon>Agaricomycetes</taxon>
        <taxon>Agaricomycetidae</taxon>
        <taxon>Agaricales</taxon>
        <taxon>Marasmiineae</taxon>
        <taxon>Mycenaceae</taxon>
        <taxon>Mycena</taxon>
    </lineage>
</organism>
<comment type="caution">
    <text evidence="2">The sequence shown here is derived from an EMBL/GenBank/DDBJ whole genome shotgun (WGS) entry which is preliminary data.</text>
</comment>
<feature type="transmembrane region" description="Helical" evidence="1">
    <location>
        <begin position="68"/>
        <end position="86"/>
    </location>
</feature>
<proteinExistence type="predicted"/>
<sequence length="228" mass="26050">MTVRFTTYRMGFYVAVFLLAGTVLGLDAHFAGIFLPHLHPDFTIFALLIPSMTIFAFLLLLNFSQPRIEVPVIFVLWALWLAMGAWSTDIIGPLQCDALTTETMPTRSGQIRQREYCYEMKVIQAFSWMIFVMFSFAFGILLSLVQQAERFGRVNIWEEPIQELGWFHEMPGYYNSHQQPMMPAYSYPQGYGYQMPQVYVQNPQQGAAWAIQTGPNGPTVTQVPPVNV</sequence>
<dbReference type="Proteomes" id="UP001295794">
    <property type="component" value="Unassembled WGS sequence"/>
</dbReference>